<evidence type="ECO:0000259" key="9">
    <source>
        <dbReference type="PROSITE" id="PS50862"/>
    </source>
</evidence>
<dbReference type="GO" id="GO:0005524">
    <property type="term" value="F:ATP binding"/>
    <property type="evidence" value="ECO:0007669"/>
    <property type="project" value="UniProtKB-UniRule"/>
</dbReference>
<dbReference type="Gene3D" id="3.30.930.10">
    <property type="entry name" value="Bira Bifunctional Protein, Domain 2"/>
    <property type="match status" value="1"/>
</dbReference>
<gene>
    <name evidence="7" type="primary">asnA</name>
    <name evidence="10" type="ORF">H8705_10290</name>
</gene>
<keyword evidence="3 7" id="KW-0028">Amino-acid biosynthesis</keyword>
<dbReference type="GO" id="GO:0070981">
    <property type="term" value="P:L-asparagine biosynthetic process"/>
    <property type="evidence" value="ECO:0007669"/>
    <property type="project" value="UniProtKB-UniRule"/>
</dbReference>
<evidence type="ECO:0000256" key="5">
    <source>
        <dbReference type="ARBA" id="ARBA00022840"/>
    </source>
</evidence>
<keyword evidence="6 7" id="KW-0061">Asparagine biosynthesis</keyword>
<dbReference type="InterPro" id="IPR004618">
    <property type="entry name" value="AsnA"/>
</dbReference>
<dbReference type="GO" id="GO:0004071">
    <property type="term" value="F:aspartate-ammonia ligase activity"/>
    <property type="evidence" value="ECO:0007669"/>
    <property type="project" value="UniProtKB-UniRule"/>
</dbReference>
<dbReference type="EMBL" id="JACRTD010000007">
    <property type="protein sequence ID" value="MBC8585974.1"/>
    <property type="molecule type" value="Genomic_DNA"/>
</dbReference>
<evidence type="ECO:0000256" key="3">
    <source>
        <dbReference type="ARBA" id="ARBA00022605"/>
    </source>
</evidence>
<dbReference type="EC" id="6.3.1.1" evidence="7 8"/>
<feature type="domain" description="Aminoacyl-transfer RNA synthetases class-II family profile" evidence="9">
    <location>
        <begin position="113"/>
        <end position="322"/>
    </location>
</feature>
<evidence type="ECO:0000313" key="10">
    <source>
        <dbReference type="EMBL" id="MBC8585974.1"/>
    </source>
</evidence>
<keyword evidence="4 7" id="KW-0547">Nucleotide-binding</keyword>
<sequence>MSVAQLLLPEHYFPKLDILETEVAIKLAKDTFERELASALTLTRVSAPLFVRPETGLNDDLNGVERPVQFDIMDIGAQVQIVHSLAKWKRMALKRYGFRPHTGLYTDMNAIRRDEVLDNLHSVYVDQWDWEKVITSKERTVQVLQDTVVSIWEVLRKTQDILARQFPALERYLPEKIYFITSQELEDMYPQLSPKQREDAISKKHGAVFIRQIGGALRSGKPHDGRAPDYDDWSLNGDIILWYPILERAFEISSMGIRVDSAALEKQLTLAGCEQRRHLPFHKMLLNDELPLTMGGGIGQSRICMALLQKAHIGEVQASAWPEDMIDQCEARGIHLL</sequence>
<comment type="pathway">
    <text evidence="7">Amino-acid biosynthesis; L-asparagine biosynthesis; L-asparagine from L-aspartate (ammonia route): step 1/1.</text>
</comment>
<dbReference type="GO" id="GO:0140096">
    <property type="term" value="F:catalytic activity, acting on a protein"/>
    <property type="evidence" value="ECO:0007669"/>
    <property type="project" value="UniProtKB-ARBA"/>
</dbReference>
<dbReference type="HAMAP" id="MF_00555">
    <property type="entry name" value="AsnA"/>
    <property type="match status" value="1"/>
</dbReference>
<dbReference type="RefSeq" id="WP_262395689.1">
    <property type="nucleotide sequence ID" value="NZ_JACRTD010000007.1"/>
</dbReference>
<dbReference type="PROSITE" id="PS50862">
    <property type="entry name" value="AA_TRNA_LIGASE_II"/>
    <property type="match status" value="1"/>
</dbReference>
<dbReference type="PIRSF" id="PIRSF001555">
    <property type="entry name" value="Asp_ammon_ligase"/>
    <property type="match status" value="1"/>
</dbReference>
<comment type="catalytic activity">
    <reaction evidence="7">
        <text>L-aspartate + NH4(+) + ATP = L-asparagine + AMP + diphosphate + H(+)</text>
        <dbReference type="Rhea" id="RHEA:11372"/>
        <dbReference type="ChEBI" id="CHEBI:15378"/>
        <dbReference type="ChEBI" id="CHEBI:28938"/>
        <dbReference type="ChEBI" id="CHEBI:29991"/>
        <dbReference type="ChEBI" id="CHEBI:30616"/>
        <dbReference type="ChEBI" id="CHEBI:33019"/>
        <dbReference type="ChEBI" id="CHEBI:58048"/>
        <dbReference type="ChEBI" id="CHEBI:456215"/>
        <dbReference type="EC" id="6.3.1.1"/>
    </reaction>
</comment>
<keyword evidence="2 7" id="KW-0436">Ligase</keyword>
<dbReference type="PANTHER" id="PTHR30073">
    <property type="entry name" value="ASPARTATE--AMMONIA LIGASE"/>
    <property type="match status" value="1"/>
</dbReference>
<dbReference type="GO" id="GO:0016740">
    <property type="term" value="F:transferase activity"/>
    <property type="evidence" value="ECO:0007669"/>
    <property type="project" value="UniProtKB-ARBA"/>
</dbReference>
<dbReference type="Proteomes" id="UP000623678">
    <property type="component" value="Unassembled WGS sequence"/>
</dbReference>
<dbReference type="SUPFAM" id="SSF55681">
    <property type="entry name" value="Class II aaRS and biotin synthetases"/>
    <property type="match status" value="1"/>
</dbReference>
<name>A0A926IHJ0_9FIRM</name>
<reference evidence="10" key="1">
    <citation type="submission" date="2020-08" db="EMBL/GenBank/DDBJ databases">
        <title>Genome public.</title>
        <authorList>
            <person name="Liu C."/>
            <person name="Sun Q."/>
        </authorList>
    </citation>
    <scope>NUCLEOTIDE SEQUENCE</scope>
    <source>
        <strain evidence="10">NSJ-64</strain>
    </source>
</reference>
<protein>
    <recommendedName>
        <fullName evidence="7 8">Aspartate--ammonia ligase</fullName>
        <ecNumber evidence="7 8">6.3.1.1</ecNumber>
    </recommendedName>
    <alternativeName>
        <fullName evidence="7">Asparagine synthetase A</fullName>
    </alternativeName>
</protein>
<dbReference type="AlphaFoldDB" id="A0A926IHJ0"/>
<accession>A0A926IHJ0</accession>
<dbReference type="InterPro" id="IPR006195">
    <property type="entry name" value="aa-tRNA-synth_II"/>
</dbReference>
<keyword evidence="11" id="KW-1185">Reference proteome</keyword>
<organism evidence="10 11">
    <name type="scientific">Youxingia wuxianensis</name>
    <dbReference type="NCBI Taxonomy" id="2763678"/>
    <lineage>
        <taxon>Bacteria</taxon>
        <taxon>Bacillati</taxon>
        <taxon>Bacillota</taxon>
        <taxon>Clostridia</taxon>
        <taxon>Eubacteriales</taxon>
        <taxon>Oscillospiraceae</taxon>
        <taxon>Youxingia</taxon>
    </lineage>
</organism>
<evidence type="ECO:0000256" key="1">
    <source>
        <dbReference type="ARBA" id="ARBA00022490"/>
    </source>
</evidence>
<evidence type="ECO:0000313" key="11">
    <source>
        <dbReference type="Proteomes" id="UP000623678"/>
    </source>
</evidence>
<dbReference type="NCBIfam" id="TIGR00669">
    <property type="entry name" value="asnA"/>
    <property type="match status" value="1"/>
</dbReference>
<proteinExistence type="inferred from homology"/>
<evidence type="ECO:0000256" key="2">
    <source>
        <dbReference type="ARBA" id="ARBA00022598"/>
    </source>
</evidence>
<evidence type="ECO:0000256" key="8">
    <source>
        <dbReference type="NCBIfam" id="TIGR00669"/>
    </source>
</evidence>
<keyword evidence="5 7" id="KW-0067">ATP-binding</keyword>
<evidence type="ECO:0000256" key="4">
    <source>
        <dbReference type="ARBA" id="ARBA00022741"/>
    </source>
</evidence>
<evidence type="ECO:0000256" key="7">
    <source>
        <dbReference type="HAMAP-Rule" id="MF_00555"/>
    </source>
</evidence>
<dbReference type="Pfam" id="PF03590">
    <property type="entry name" value="AsnA"/>
    <property type="match status" value="1"/>
</dbReference>
<keyword evidence="1 7" id="KW-0963">Cytoplasm</keyword>
<dbReference type="GO" id="GO:0005829">
    <property type="term" value="C:cytosol"/>
    <property type="evidence" value="ECO:0007669"/>
    <property type="project" value="TreeGrafter"/>
</dbReference>
<comment type="subcellular location">
    <subcellularLocation>
        <location evidence="7">Cytoplasm</location>
    </subcellularLocation>
</comment>
<dbReference type="PANTHER" id="PTHR30073:SF5">
    <property type="entry name" value="ASPARTATE--AMMONIA LIGASE"/>
    <property type="match status" value="1"/>
</dbReference>
<comment type="caution">
    <text evidence="10">The sequence shown here is derived from an EMBL/GenBank/DDBJ whole genome shotgun (WGS) entry which is preliminary data.</text>
</comment>
<evidence type="ECO:0000256" key="6">
    <source>
        <dbReference type="ARBA" id="ARBA00022888"/>
    </source>
</evidence>
<dbReference type="InterPro" id="IPR045864">
    <property type="entry name" value="aa-tRNA-synth_II/BPL/LPL"/>
</dbReference>
<comment type="similarity">
    <text evidence="7">Belongs to the class-II aminoacyl-tRNA synthetase family. AsnA subfamily.</text>
</comment>